<keyword evidence="2 7" id="KW-0812">Transmembrane</keyword>
<sequence length="581" mass="59910">MRAADRLVKRTIRHSGPWLYVLAFTSVAGALMELALPFVLGRTVDSLVAADSASPVWLGTCAAVVLLIAACEVFGVWASGSGGARATQWLRLRLLRHVLGVGPAMTRRFPEGELVTRLGVNAEEVGRGPESIVTGATLVIPTAGGVVALVLIDPWLALTLLAGLTLIGLVLRAFLRTTTSIAGDYQSAQGDIATRLVDALAGARTIAAAGTEDRERARVLTALPRLRLHAMEMWRANARAGVRAGAVVPLLEVAVLGVGGLRLAAGDLSAGELYAAARYVVLGAGLGAALGHVSRLGRARAAAGRLVELAEEPQTAYGALPLPAGPGALELRGVTAGVLTGIDLVVPGGSSVAVVGRSGAGKSLLAALAGRLVDPDAGQVSLDGVPLPELSSEALGEAVGYAFERPVLIGETVADAVGLGLGDPTEAMEITVRAAARAACADDFVRRLPLGYGTPLEEAPMSGGERQRIGLARAFAHGRRLLVLDDATSSLDTVTEHRVSRALAGELGGRTRLIVAHRVATAAAADRVIWLDGGRVRAYDTHTTLWRDPGYRAVFQVSGHDRAGLPPLDESLSSPLGAGAS</sequence>
<comment type="subcellular location">
    <subcellularLocation>
        <location evidence="1">Cell membrane</location>
        <topology evidence="1">Multi-pass membrane protein</topology>
    </subcellularLocation>
</comment>
<evidence type="ECO:0000256" key="7">
    <source>
        <dbReference type="SAM" id="Phobius"/>
    </source>
</evidence>
<dbReference type="GO" id="GO:0016887">
    <property type="term" value="F:ATP hydrolysis activity"/>
    <property type="evidence" value="ECO:0007669"/>
    <property type="project" value="InterPro"/>
</dbReference>
<dbReference type="InterPro" id="IPR011527">
    <property type="entry name" value="ABC1_TM_dom"/>
</dbReference>
<protein>
    <submittedName>
        <fullName evidence="10">ABC transporter ATP-binding protein</fullName>
    </submittedName>
</protein>
<dbReference type="InterPro" id="IPR003439">
    <property type="entry name" value="ABC_transporter-like_ATP-bd"/>
</dbReference>
<name>A0A9W6IAZ8_9ACTN</name>
<evidence type="ECO:0000256" key="3">
    <source>
        <dbReference type="ARBA" id="ARBA00022741"/>
    </source>
</evidence>
<dbReference type="Gene3D" id="3.40.50.300">
    <property type="entry name" value="P-loop containing nucleotide triphosphate hydrolases"/>
    <property type="match status" value="1"/>
</dbReference>
<dbReference type="SUPFAM" id="SSF52540">
    <property type="entry name" value="P-loop containing nucleoside triphosphate hydrolases"/>
    <property type="match status" value="1"/>
</dbReference>
<dbReference type="EMBL" id="BSEV01000030">
    <property type="protein sequence ID" value="GLK14254.1"/>
    <property type="molecule type" value="Genomic_DNA"/>
</dbReference>
<evidence type="ECO:0000256" key="4">
    <source>
        <dbReference type="ARBA" id="ARBA00022840"/>
    </source>
</evidence>
<evidence type="ECO:0000256" key="5">
    <source>
        <dbReference type="ARBA" id="ARBA00022989"/>
    </source>
</evidence>
<accession>A0A9W6IAZ8</accession>
<keyword evidence="6 7" id="KW-0472">Membrane</keyword>
<dbReference type="AlphaFoldDB" id="A0A9W6IAZ8"/>
<dbReference type="PANTHER" id="PTHR43394:SF1">
    <property type="entry name" value="ATP-BINDING CASSETTE SUB-FAMILY B MEMBER 10, MITOCHONDRIAL"/>
    <property type="match status" value="1"/>
</dbReference>
<dbReference type="PANTHER" id="PTHR43394">
    <property type="entry name" value="ATP-DEPENDENT PERMEASE MDL1, MITOCHONDRIAL"/>
    <property type="match status" value="1"/>
</dbReference>
<evidence type="ECO:0000256" key="2">
    <source>
        <dbReference type="ARBA" id="ARBA00022692"/>
    </source>
</evidence>
<reference evidence="10" key="2">
    <citation type="submission" date="2023-01" db="EMBL/GenBank/DDBJ databases">
        <authorList>
            <person name="Sun Q."/>
            <person name="Evtushenko L."/>
        </authorList>
    </citation>
    <scope>NUCLEOTIDE SEQUENCE</scope>
    <source>
        <strain evidence="10">VKM Ac-2007</strain>
    </source>
</reference>
<evidence type="ECO:0000256" key="6">
    <source>
        <dbReference type="ARBA" id="ARBA00023136"/>
    </source>
</evidence>
<dbReference type="Gene3D" id="1.20.1560.10">
    <property type="entry name" value="ABC transporter type 1, transmembrane domain"/>
    <property type="match status" value="1"/>
</dbReference>
<evidence type="ECO:0000256" key="1">
    <source>
        <dbReference type="ARBA" id="ARBA00004651"/>
    </source>
</evidence>
<feature type="transmembrane region" description="Helical" evidence="7">
    <location>
        <begin position="240"/>
        <end position="261"/>
    </location>
</feature>
<dbReference type="InterPro" id="IPR039421">
    <property type="entry name" value="Type_1_exporter"/>
</dbReference>
<dbReference type="InterPro" id="IPR017871">
    <property type="entry name" value="ABC_transporter-like_CS"/>
</dbReference>
<evidence type="ECO:0000259" key="9">
    <source>
        <dbReference type="PROSITE" id="PS50929"/>
    </source>
</evidence>
<evidence type="ECO:0000259" key="8">
    <source>
        <dbReference type="PROSITE" id="PS50893"/>
    </source>
</evidence>
<dbReference type="InterPro" id="IPR003593">
    <property type="entry name" value="AAA+_ATPase"/>
</dbReference>
<keyword evidence="3" id="KW-0547">Nucleotide-binding</keyword>
<feature type="domain" description="ABC transporter" evidence="8">
    <location>
        <begin position="304"/>
        <end position="558"/>
    </location>
</feature>
<evidence type="ECO:0000313" key="10">
    <source>
        <dbReference type="EMBL" id="GLK14254.1"/>
    </source>
</evidence>
<dbReference type="RefSeq" id="WP_271222498.1">
    <property type="nucleotide sequence ID" value="NZ_BAAAVD010000013.1"/>
</dbReference>
<dbReference type="InterPro" id="IPR027417">
    <property type="entry name" value="P-loop_NTPase"/>
</dbReference>
<dbReference type="InterPro" id="IPR036640">
    <property type="entry name" value="ABC1_TM_sf"/>
</dbReference>
<keyword evidence="5 7" id="KW-1133">Transmembrane helix</keyword>
<dbReference type="GO" id="GO:0005524">
    <property type="term" value="F:ATP binding"/>
    <property type="evidence" value="ECO:0007669"/>
    <property type="project" value="UniProtKB-KW"/>
</dbReference>
<dbReference type="SMART" id="SM00382">
    <property type="entry name" value="AAA"/>
    <property type="match status" value="1"/>
</dbReference>
<dbReference type="PROSITE" id="PS50893">
    <property type="entry name" value="ABC_TRANSPORTER_2"/>
    <property type="match status" value="1"/>
</dbReference>
<proteinExistence type="predicted"/>
<evidence type="ECO:0000313" key="11">
    <source>
        <dbReference type="Proteomes" id="UP001143474"/>
    </source>
</evidence>
<comment type="caution">
    <text evidence="10">The sequence shown here is derived from an EMBL/GenBank/DDBJ whole genome shotgun (WGS) entry which is preliminary data.</text>
</comment>
<keyword evidence="4 10" id="KW-0067">ATP-binding</keyword>
<dbReference type="PROSITE" id="PS00211">
    <property type="entry name" value="ABC_TRANSPORTER_1"/>
    <property type="match status" value="1"/>
</dbReference>
<dbReference type="Pfam" id="PF00664">
    <property type="entry name" value="ABC_membrane"/>
    <property type="match status" value="1"/>
</dbReference>
<dbReference type="Pfam" id="PF00005">
    <property type="entry name" value="ABC_tran"/>
    <property type="match status" value="1"/>
</dbReference>
<gene>
    <name evidence="10" type="ORF">GCM10017600_76660</name>
</gene>
<feature type="transmembrane region" description="Helical" evidence="7">
    <location>
        <begin position="18"/>
        <end position="36"/>
    </location>
</feature>
<dbReference type="CDD" id="cd03228">
    <property type="entry name" value="ABCC_MRP_Like"/>
    <property type="match status" value="1"/>
</dbReference>
<feature type="transmembrane region" description="Helical" evidence="7">
    <location>
        <begin position="273"/>
        <end position="293"/>
    </location>
</feature>
<feature type="domain" description="ABC transmembrane type-1" evidence="9">
    <location>
        <begin position="21"/>
        <end position="285"/>
    </location>
</feature>
<dbReference type="PROSITE" id="PS50929">
    <property type="entry name" value="ABC_TM1F"/>
    <property type="match status" value="1"/>
</dbReference>
<feature type="transmembrane region" description="Helical" evidence="7">
    <location>
        <begin position="56"/>
        <end position="78"/>
    </location>
</feature>
<dbReference type="GO" id="GO:0005886">
    <property type="term" value="C:plasma membrane"/>
    <property type="evidence" value="ECO:0007669"/>
    <property type="project" value="UniProtKB-SubCell"/>
</dbReference>
<organism evidence="10 11">
    <name type="scientific">Streptosporangium carneum</name>
    <dbReference type="NCBI Taxonomy" id="47481"/>
    <lineage>
        <taxon>Bacteria</taxon>
        <taxon>Bacillati</taxon>
        <taxon>Actinomycetota</taxon>
        <taxon>Actinomycetes</taxon>
        <taxon>Streptosporangiales</taxon>
        <taxon>Streptosporangiaceae</taxon>
        <taxon>Streptosporangium</taxon>
    </lineage>
</organism>
<dbReference type="GO" id="GO:0015421">
    <property type="term" value="F:ABC-type oligopeptide transporter activity"/>
    <property type="evidence" value="ECO:0007669"/>
    <property type="project" value="TreeGrafter"/>
</dbReference>
<feature type="transmembrane region" description="Helical" evidence="7">
    <location>
        <begin position="158"/>
        <end position="175"/>
    </location>
</feature>
<keyword evidence="11" id="KW-1185">Reference proteome</keyword>
<dbReference type="SUPFAM" id="SSF90123">
    <property type="entry name" value="ABC transporter transmembrane region"/>
    <property type="match status" value="1"/>
</dbReference>
<feature type="transmembrane region" description="Helical" evidence="7">
    <location>
        <begin position="132"/>
        <end position="152"/>
    </location>
</feature>
<reference evidence="10" key="1">
    <citation type="journal article" date="2014" name="Int. J. Syst. Evol. Microbiol.">
        <title>Complete genome sequence of Corynebacterium casei LMG S-19264T (=DSM 44701T), isolated from a smear-ripened cheese.</title>
        <authorList>
            <consortium name="US DOE Joint Genome Institute (JGI-PGF)"/>
            <person name="Walter F."/>
            <person name="Albersmeier A."/>
            <person name="Kalinowski J."/>
            <person name="Ruckert C."/>
        </authorList>
    </citation>
    <scope>NUCLEOTIDE SEQUENCE</scope>
    <source>
        <strain evidence="10">VKM Ac-2007</strain>
    </source>
</reference>
<dbReference type="Proteomes" id="UP001143474">
    <property type="component" value="Unassembled WGS sequence"/>
</dbReference>